<dbReference type="RefSeq" id="XP_058313177.1">
    <property type="nucleotide sequence ID" value="XM_058447766.1"/>
</dbReference>
<dbReference type="InterPro" id="IPR037519">
    <property type="entry name" value="LITAF_fam"/>
</dbReference>
<dbReference type="Proteomes" id="UP001150904">
    <property type="component" value="Unassembled WGS sequence"/>
</dbReference>
<keyword evidence="9" id="KW-1185">Reference proteome</keyword>
<dbReference type="PANTHER" id="PTHR23292">
    <property type="entry name" value="LIPOPOLYSACCHARIDE-INDUCED TUMOR NECROSIS FACTOR-ALPHA FACTOR"/>
    <property type="match status" value="1"/>
</dbReference>
<dbReference type="AlphaFoldDB" id="A0A9W9NH66"/>
<comment type="subcellular location">
    <subcellularLocation>
        <location evidence="1">Membrane</location>
        <topology evidence="1">Peripheral membrane protein</topology>
    </subcellularLocation>
</comment>
<keyword evidence="3" id="KW-0479">Metal-binding</keyword>
<dbReference type="EMBL" id="JAPQKR010000004">
    <property type="protein sequence ID" value="KAJ5218604.1"/>
    <property type="molecule type" value="Genomic_DNA"/>
</dbReference>
<feature type="compositionally biased region" description="Low complexity" evidence="6">
    <location>
        <begin position="102"/>
        <end position="118"/>
    </location>
</feature>
<comment type="caution">
    <text evidence="8">The sequence shown here is derived from an EMBL/GenBank/DDBJ whole genome shotgun (WGS) entry which is preliminary data.</text>
</comment>
<sequence length="222" mass="23748">MAEHNQTNNQYNAQPRDSEAPPYPGTSPVSPITGSESIQPPPSEATGAHSEKPPMQGDYDAPTPVHTDESARGYQGQPHPDQINGPAGQYPVNSPSDVKAYPGQPTPQFQQQQPGQPGAYYTPHGQQTGYATATPLHALLSVPCPVDCPCCGKREMTRVESVSGTTTHGWAAVLCCCCCLGCIPYLMSSLKDVDHYCGQCSAKLATWHNSGRVEVLQTGQRQ</sequence>
<protein>
    <submittedName>
        <fullName evidence="8">LPS-induced tumor necrosis factor alpha factor</fullName>
    </submittedName>
</protein>
<dbReference type="PANTHER" id="PTHR23292:SF6">
    <property type="entry name" value="FI16602P1-RELATED"/>
    <property type="match status" value="1"/>
</dbReference>
<dbReference type="InterPro" id="IPR006629">
    <property type="entry name" value="LITAF"/>
</dbReference>
<feature type="region of interest" description="Disordered" evidence="6">
    <location>
        <begin position="1"/>
        <end position="126"/>
    </location>
</feature>
<evidence type="ECO:0000256" key="1">
    <source>
        <dbReference type="ARBA" id="ARBA00004170"/>
    </source>
</evidence>
<dbReference type="OrthoDB" id="5599753at2759"/>
<name>A0A9W9NH66_9EURO</name>
<evidence type="ECO:0000256" key="2">
    <source>
        <dbReference type="ARBA" id="ARBA00005975"/>
    </source>
</evidence>
<evidence type="ECO:0000259" key="7">
    <source>
        <dbReference type="PROSITE" id="PS51837"/>
    </source>
</evidence>
<organism evidence="8 9">
    <name type="scientific">Penicillium cinerascens</name>
    <dbReference type="NCBI Taxonomy" id="70096"/>
    <lineage>
        <taxon>Eukaryota</taxon>
        <taxon>Fungi</taxon>
        <taxon>Dikarya</taxon>
        <taxon>Ascomycota</taxon>
        <taxon>Pezizomycotina</taxon>
        <taxon>Eurotiomycetes</taxon>
        <taxon>Eurotiomycetidae</taxon>
        <taxon>Eurotiales</taxon>
        <taxon>Aspergillaceae</taxon>
        <taxon>Penicillium</taxon>
    </lineage>
</organism>
<dbReference type="SMART" id="SM00714">
    <property type="entry name" value="LITAF"/>
    <property type="match status" value="1"/>
</dbReference>
<dbReference type="GeneID" id="83175066"/>
<evidence type="ECO:0000256" key="4">
    <source>
        <dbReference type="ARBA" id="ARBA00022833"/>
    </source>
</evidence>
<reference evidence="8" key="2">
    <citation type="journal article" date="2023" name="IMA Fungus">
        <title>Comparative genomic study of the Penicillium genus elucidates a diverse pangenome and 15 lateral gene transfer events.</title>
        <authorList>
            <person name="Petersen C."/>
            <person name="Sorensen T."/>
            <person name="Nielsen M.R."/>
            <person name="Sondergaard T.E."/>
            <person name="Sorensen J.L."/>
            <person name="Fitzpatrick D.A."/>
            <person name="Frisvad J.C."/>
            <person name="Nielsen K.L."/>
        </authorList>
    </citation>
    <scope>NUCLEOTIDE SEQUENCE</scope>
    <source>
        <strain evidence="8">IBT 15544</strain>
    </source>
</reference>
<feature type="compositionally biased region" description="Polar residues" evidence="6">
    <location>
        <begin position="27"/>
        <end position="38"/>
    </location>
</feature>
<reference evidence="8" key="1">
    <citation type="submission" date="2022-12" db="EMBL/GenBank/DDBJ databases">
        <authorList>
            <person name="Petersen C."/>
        </authorList>
    </citation>
    <scope>NUCLEOTIDE SEQUENCE</scope>
    <source>
        <strain evidence="8">IBT 15544</strain>
    </source>
</reference>
<keyword evidence="5" id="KW-0472">Membrane</keyword>
<evidence type="ECO:0000256" key="6">
    <source>
        <dbReference type="SAM" id="MobiDB-lite"/>
    </source>
</evidence>
<proteinExistence type="inferred from homology"/>
<evidence type="ECO:0000256" key="3">
    <source>
        <dbReference type="ARBA" id="ARBA00022723"/>
    </source>
</evidence>
<dbReference type="GO" id="GO:0016020">
    <property type="term" value="C:membrane"/>
    <property type="evidence" value="ECO:0007669"/>
    <property type="project" value="UniProtKB-SubCell"/>
</dbReference>
<gene>
    <name evidence="8" type="ORF">N7498_000703</name>
</gene>
<dbReference type="Pfam" id="PF10601">
    <property type="entry name" value="zf-LITAF-like"/>
    <property type="match status" value="1"/>
</dbReference>
<keyword evidence="4" id="KW-0862">Zinc</keyword>
<accession>A0A9W9NH66</accession>
<feature type="domain" description="LITAF" evidence="7">
    <location>
        <begin position="128"/>
        <end position="209"/>
    </location>
</feature>
<evidence type="ECO:0000313" key="8">
    <source>
        <dbReference type="EMBL" id="KAJ5218604.1"/>
    </source>
</evidence>
<comment type="similarity">
    <text evidence="2">Belongs to the CDIP1/LITAF family.</text>
</comment>
<dbReference type="PROSITE" id="PS51837">
    <property type="entry name" value="LITAF"/>
    <property type="match status" value="1"/>
</dbReference>
<dbReference type="GO" id="GO:0008270">
    <property type="term" value="F:zinc ion binding"/>
    <property type="evidence" value="ECO:0007669"/>
    <property type="project" value="TreeGrafter"/>
</dbReference>
<evidence type="ECO:0000313" key="9">
    <source>
        <dbReference type="Proteomes" id="UP001150904"/>
    </source>
</evidence>
<feature type="compositionally biased region" description="Polar residues" evidence="6">
    <location>
        <begin position="1"/>
        <end position="15"/>
    </location>
</feature>
<evidence type="ECO:0000256" key="5">
    <source>
        <dbReference type="ARBA" id="ARBA00023136"/>
    </source>
</evidence>